<dbReference type="Proteomes" id="UP001501020">
    <property type="component" value="Unassembled WGS sequence"/>
</dbReference>
<organism evidence="1 2">
    <name type="scientific">Actinomadura napierensis</name>
    <dbReference type="NCBI Taxonomy" id="267854"/>
    <lineage>
        <taxon>Bacteria</taxon>
        <taxon>Bacillati</taxon>
        <taxon>Actinomycetota</taxon>
        <taxon>Actinomycetes</taxon>
        <taxon>Streptosporangiales</taxon>
        <taxon>Thermomonosporaceae</taxon>
        <taxon>Actinomadura</taxon>
    </lineage>
</organism>
<evidence type="ECO:0008006" key="3">
    <source>
        <dbReference type="Google" id="ProtNLM"/>
    </source>
</evidence>
<evidence type="ECO:0000313" key="1">
    <source>
        <dbReference type="EMBL" id="GAA2130958.1"/>
    </source>
</evidence>
<comment type="caution">
    <text evidence="1">The sequence shown here is derived from an EMBL/GenBank/DDBJ whole genome shotgun (WGS) entry which is preliminary data.</text>
</comment>
<reference evidence="1 2" key="1">
    <citation type="journal article" date="2019" name="Int. J. Syst. Evol. Microbiol.">
        <title>The Global Catalogue of Microorganisms (GCM) 10K type strain sequencing project: providing services to taxonomists for standard genome sequencing and annotation.</title>
        <authorList>
            <consortium name="The Broad Institute Genomics Platform"/>
            <consortium name="The Broad Institute Genome Sequencing Center for Infectious Disease"/>
            <person name="Wu L."/>
            <person name="Ma J."/>
        </authorList>
    </citation>
    <scope>NUCLEOTIDE SEQUENCE [LARGE SCALE GENOMIC DNA]</scope>
    <source>
        <strain evidence="1 2">JCM 13850</strain>
    </source>
</reference>
<gene>
    <name evidence="1" type="ORF">GCM10009727_23160</name>
</gene>
<accession>A0ABN2YQS4</accession>
<dbReference type="EMBL" id="BAAAMR010000015">
    <property type="protein sequence ID" value="GAA2130958.1"/>
    <property type="molecule type" value="Genomic_DNA"/>
</dbReference>
<proteinExistence type="predicted"/>
<keyword evidence="2" id="KW-1185">Reference proteome</keyword>
<name>A0ABN2YQS4_9ACTN</name>
<sequence>MARIFTRHARFLGSIVLISGAHPEVRRRGGVNAWELGDQFASLVLKHRDHITHDDPEEAVHACYNTIFSTLVIRVAYGPGFTAPAPATDDATFTDQLTDVATRFLPGKSLQ</sequence>
<protein>
    <recommendedName>
        <fullName evidence="3">Tetracyclin repressor-like C-terminal domain-containing protein</fullName>
    </recommendedName>
</protein>
<evidence type="ECO:0000313" key="2">
    <source>
        <dbReference type="Proteomes" id="UP001501020"/>
    </source>
</evidence>